<keyword evidence="5 7" id="KW-0518">Myosin</keyword>
<keyword evidence="4" id="KW-0067">ATP-binding</keyword>
<comment type="caution">
    <text evidence="7">Lacks conserved residue(s) required for the propagation of feature annotation.</text>
</comment>
<feature type="domain" description="Myosin motor" evidence="9">
    <location>
        <begin position="1"/>
        <end position="145"/>
    </location>
</feature>
<dbReference type="InterPro" id="IPR036961">
    <property type="entry name" value="Kinesin_motor_dom_sf"/>
</dbReference>
<dbReference type="PROSITE" id="PS50238">
    <property type="entry name" value="RHOGAP"/>
    <property type="match status" value="1"/>
</dbReference>
<dbReference type="GO" id="GO:0005884">
    <property type="term" value="C:actin filament"/>
    <property type="evidence" value="ECO:0007669"/>
    <property type="project" value="TreeGrafter"/>
</dbReference>
<gene>
    <name evidence="10" type="primary">CSON011773</name>
</gene>
<dbReference type="SMART" id="SM00324">
    <property type="entry name" value="RhoGAP"/>
    <property type="match status" value="1"/>
</dbReference>
<dbReference type="Gene3D" id="3.40.850.10">
    <property type="entry name" value="Kinesin motor domain"/>
    <property type="match status" value="1"/>
</dbReference>
<reference evidence="11" key="2">
    <citation type="submission" date="2018-07" db="EMBL/GenBank/DDBJ databases">
        <authorList>
            <person name="Quirk P.G."/>
            <person name="Krulwich T.A."/>
        </authorList>
    </citation>
    <scope>NUCLEOTIDE SEQUENCE</scope>
</reference>
<evidence type="ECO:0000256" key="3">
    <source>
        <dbReference type="ARBA" id="ARBA00022741"/>
    </source>
</evidence>
<dbReference type="Gene3D" id="1.10.555.10">
    <property type="entry name" value="Rho GTPase activation protein"/>
    <property type="match status" value="1"/>
</dbReference>
<evidence type="ECO:0000313" key="11">
    <source>
        <dbReference type="EMBL" id="SSX24976.1"/>
    </source>
</evidence>
<organism evidence="10">
    <name type="scientific">Culicoides sonorensis</name>
    <name type="common">Biting midge</name>
    <dbReference type="NCBI Taxonomy" id="179676"/>
    <lineage>
        <taxon>Eukaryota</taxon>
        <taxon>Metazoa</taxon>
        <taxon>Ecdysozoa</taxon>
        <taxon>Arthropoda</taxon>
        <taxon>Hexapoda</taxon>
        <taxon>Insecta</taxon>
        <taxon>Pterygota</taxon>
        <taxon>Neoptera</taxon>
        <taxon>Endopterygota</taxon>
        <taxon>Diptera</taxon>
        <taxon>Nematocera</taxon>
        <taxon>Chironomoidea</taxon>
        <taxon>Ceratopogonidae</taxon>
        <taxon>Ceratopogoninae</taxon>
        <taxon>Culicoides</taxon>
        <taxon>Monoculicoides</taxon>
    </lineage>
</organism>
<evidence type="ECO:0000256" key="5">
    <source>
        <dbReference type="ARBA" id="ARBA00023123"/>
    </source>
</evidence>
<evidence type="ECO:0000313" key="10">
    <source>
        <dbReference type="EMBL" id="SSX04613.1"/>
    </source>
</evidence>
<dbReference type="InterPro" id="IPR001609">
    <property type="entry name" value="Myosin_head_motor_dom-like"/>
</dbReference>
<protein>
    <submittedName>
        <fullName evidence="10">CSON011773 protein</fullName>
    </submittedName>
</protein>
<dbReference type="PANTHER" id="PTHR46184:SF5">
    <property type="entry name" value="UNCONVENTIONAL MYOSIN-IXA-LIKE"/>
    <property type="match status" value="1"/>
</dbReference>
<proteinExistence type="inferred from homology"/>
<evidence type="ECO:0000256" key="2">
    <source>
        <dbReference type="ARBA" id="ARBA00022490"/>
    </source>
</evidence>
<dbReference type="GO" id="GO:0005524">
    <property type="term" value="F:ATP binding"/>
    <property type="evidence" value="ECO:0007669"/>
    <property type="project" value="UniProtKB-KW"/>
</dbReference>
<sequence>MFSSSNKMNINEKDNRHYEKTQKQENAFIVNHYAGKANPFFIRCIKSNINKLPNMFDESTVARQLKYTGMLETVRIRRAGYNVRISYLEFKQLYRVLLPKGIYSNKLDIHSYLILIDLNKQHYQLGKTKIYMRESQKVQLDIKLHTKIIISIRKIQKWFRRILKKKKCLKLNQSALTIQNAWKQHVIKKKEFHAALLIQSYWKMYKIRKWYFQLINGCKLLQCHIRGYNTRLAYTGGIYKIRTTIMTQTNTKLNRLRQSNDLDKYIQEEKYPSSIIQSTTKTLSEINKSRKSKFSTTREYTDSTDRIISDAKELRLMQDFITKKIYKMDTKEVKFSEVDMVFKQALKEFNENLVAQYSVANKQDSGVLNIKYRDLIANFERVIETTAISKNGFPLTMGVNAFRGFMNEFMSSRDHVMRIKKKNEKKKKKTNLIVYNALKCNKISLRANEQQKLFGVPLSLLCHYDEGKCTLPQQLEELFCKIEIHGLYSEGLYRKSAVSSKIRDFKEKLENGLKNIDVQVYSVHVLANTLKLFLREMPEPLLTFDLYDDFLRAAELVDNNDRIQTIILLTKNLQSSHQILFERLIFHLALVANKQQYNRMSTSSLAIVFAPCILRTNRCIPAQDSLNDIGRQTKCIEAIIMQKIQNIKNTLNNIDSLDVATNTASERLNILRGSKFLSDENKDSAASITSNAEELLLEDHIEELIKEKTQLTLNLPTLVRINSDEDLLSTEFDYDNESSDEFKESYKKCGRNINNGSANPTYQNENNLRTTNCEFGYCIDKVEN</sequence>
<evidence type="ECO:0000256" key="7">
    <source>
        <dbReference type="PROSITE-ProRule" id="PRU00782"/>
    </source>
</evidence>
<name>A0A336KNQ0_CULSO</name>
<dbReference type="GO" id="GO:0051015">
    <property type="term" value="F:actin filament binding"/>
    <property type="evidence" value="ECO:0007669"/>
    <property type="project" value="TreeGrafter"/>
</dbReference>
<dbReference type="InterPro" id="IPR000048">
    <property type="entry name" value="IQ_motif_EF-hand-BS"/>
</dbReference>
<evidence type="ECO:0000259" key="9">
    <source>
        <dbReference type="PROSITE" id="PS51456"/>
    </source>
</evidence>
<keyword evidence="3" id="KW-0547">Nucleotide-binding</keyword>
<reference evidence="10" key="1">
    <citation type="submission" date="2018-04" db="EMBL/GenBank/DDBJ databases">
        <authorList>
            <person name="Go L.Y."/>
            <person name="Mitchell J.A."/>
        </authorList>
    </citation>
    <scope>NUCLEOTIDE SEQUENCE</scope>
    <source>
        <tissue evidence="10">Whole organism</tissue>
    </source>
</reference>
<keyword evidence="7" id="KW-0009">Actin-binding</keyword>
<dbReference type="InterPro" id="IPR046987">
    <property type="entry name" value="Myo9"/>
</dbReference>
<dbReference type="AlphaFoldDB" id="A0A336KNQ0"/>
<feature type="domain" description="Rho-GAP" evidence="8">
    <location>
        <begin position="456"/>
        <end position="647"/>
    </location>
</feature>
<evidence type="ECO:0000256" key="1">
    <source>
        <dbReference type="ARBA" id="ARBA00004496"/>
    </source>
</evidence>
<comment type="subcellular location">
    <subcellularLocation>
        <location evidence="1">Cytoplasm</location>
    </subcellularLocation>
</comment>
<keyword evidence="6" id="KW-0505">Motor protein</keyword>
<dbReference type="EMBL" id="UFQT01000525">
    <property type="protein sequence ID" value="SSX24976.1"/>
    <property type="molecule type" value="Genomic_DNA"/>
</dbReference>
<dbReference type="SUPFAM" id="SSF48350">
    <property type="entry name" value="GTPase activation domain, GAP"/>
    <property type="match status" value="1"/>
</dbReference>
<dbReference type="InterPro" id="IPR027417">
    <property type="entry name" value="P-loop_NTPase"/>
</dbReference>
<dbReference type="GO" id="GO:0035556">
    <property type="term" value="P:intracellular signal transduction"/>
    <property type="evidence" value="ECO:0007669"/>
    <property type="project" value="InterPro"/>
</dbReference>
<dbReference type="InterPro" id="IPR008936">
    <property type="entry name" value="Rho_GTPase_activation_prot"/>
</dbReference>
<comment type="similarity">
    <text evidence="7">Belongs to the TRAFAC class myosin-kinesin ATPase superfamily. Myosin family.</text>
</comment>
<dbReference type="EMBL" id="UFQS01000525">
    <property type="protein sequence ID" value="SSX04613.1"/>
    <property type="molecule type" value="Genomic_DNA"/>
</dbReference>
<dbReference type="Pfam" id="PF00063">
    <property type="entry name" value="Myosin_head"/>
    <property type="match status" value="1"/>
</dbReference>
<dbReference type="VEuPathDB" id="VectorBase:CSON011773"/>
<keyword evidence="2" id="KW-0963">Cytoplasm</keyword>
<dbReference type="Gene3D" id="1.20.5.190">
    <property type="match status" value="2"/>
</dbReference>
<dbReference type="Gene3D" id="3.30.70.1590">
    <property type="match status" value="1"/>
</dbReference>
<dbReference type="GO" id="GO:0016459">
    <property type="term" value="C:myosin complex"/>
    <property type="evidence" value="ECO:0007669"/>
    <property type="project" value="UniProtKB-KW"/>
</dbReference>
<dbReference type="GO" id="GO:0005096">
    <property type="term" value="F:GTPase activator activity"/>
    <property type="evidence" value="ECO:0007669"/>
    <property type="project" value="InterPro"/>
</dbReference>
<accession>A0A336KNQ0</accession>
<dbReference type="FunFam" id="3.40.850.10:FF:000008">
    <property type="entry name" value="Putative unconventional myosin-IXa"/>
    <property type="match status" value="1"/>
</dbReference>
<dbReference type="InterPro" id="IPR000198">
    <property type="entry name" value="RhoGAP_dom"/>
</dbReference>
<dbReference type="GO" id="GO:0005737">
    <property type="term" value="C:cytoplasm"/>
    <property type="evidence" value="ECO:0007669"/>
    <property type="project" value="UniProtKB-SubCell"/>
</dbReference>
<dbReference type="PROSITE" id="PS51456">
    <property type="entry name" value="MYOSIN_MOTOR"/>
    <property type="match status" value="1"/>
</dbReference>
<dbReference type="Pfam" id="PF00620">
    <property type="entry name" value="RhoGAP"/>
    <property type="match status" value="1"/>
</dbReference>
<evidence type="ECO:0000256" key="4">
    <source>
        <dbReference type="ARBA" id="ARBA00022840"/>
    </source>
</evidence>
<dbReference type="Pfam" id="PF00612">
    <property type="entry name" value="IQ"/>
    <property type="match status" value="1"/>
</dbReference>
<evidence type="ECO:0000259" key="8">
    <source>
        <dbReference type="PROSITE" id="PS50238"/>
    </source>
</evidence>
<dbReference type="SUPFAM" id="SSF52540">
    <property type="entry name" value="P-loop containing nucleoside triphosphate hydrolases"/>
    <property type="match status" value="1"/>
</dbReference>
<dbReference type="PANTHER" id="PTHR46184">
    <property type="entry name" value="UNCONVENTIONAL MYOSIN-IXB-LIKE PROTEIN"/>
    <property type="match status" value="1"/>
</dbReference>
<dbReference type="SMART" id="SM00015">
    <property type="entry name" value="IQ"/>
    <property type="match status" value="3"/>
</dbReference>
<evidence type="ECO:0000256" key="6">
    <source>
        <dbReference type="ARBA" id="ARBA00023175"/>
    </source>
</evidence>
<dbReference type="GO" id="GO:0000146">
    <property type="term" value="F:microfilament motor activity"/>
    <property type="evidence" value="ECO:0007669"/>
    <property type="project" value="InterPro"/>
</dbReference>